<evidence type="ECO:0000256" key="1">
    <source>
        <dbReference type="SAM" id="Coils"/>
    </source>
</evidence>
<evidence type="ECO:0008006" key="4">
    <source>
        <dbReference type="Google" id="ProtNLM"/>
    </source>
</evidence>
<keyword evidence="1" id="KW-0175">Coiled coil</keyword>
<evidence type="ECO:0000313" key="3">
    <source>
        <dbReference type="Proteomes" id="UP001249394"/>
    </source>
</evidence>
<dbReference type="Proteomes" id="UP001249394">
    <property type="component" value="Chromosome"/>
</dbReference>
<sequence length="559" mass="61454">MTVVARNSGNSSEIERGEVPELAELGNMLKDLFNTLGISQRQYAKRISLDPAVVSRALGGRRMPTKHFIEQLISEVEAERGGSVTPAARDAIRAKWLTALKETNPSEFQLESLRGELARSRRDTERANRNVEALHLLLQQREAQAHDAARDLAQLQLDWSAERADVAGARGELSREQASLSASREVLLREIEQLKRDLREAERLRSEAEEHSRELRERVLRLEEELAEREPAGAIPLEVFKGQLLRMWEEENFPEASRDLTEAAWSRPMDEVLNLMAWLSQRRDREHVSALVSDVGRLRPARDVLRIAAELLAGASGPPGAVLGDTTVQDAWVTAVASRITESNVAGYYQEVSDLEGPSGSLSDRMLAAAVRRATTPSDALGLITAALTGGEPSGAGLPLTIGAVAAPYRIAVDPGFPFHVMAGLLGAGMSDMAGTIMVRVSRQDSPKLRPAAPVAQRFHRGLRELDERALRDLIVFLATEADDKLVGAVAVMMYFGADGDLSLFDRLLNELGARVDDLLAAMMSRWSPDLFEYVVTRWTRVRGLPTGRHLPVDAPDAP</sequence>
<dbReference type="SUPFAM" id="SSF47413">
    <property type="entry name" value="lambda repressor-like DNA-binding domains"/>
    <property type="match status" value="1"/>
</dbReference>
<proteinExistence type="predicted"/>
<dbReference type="InterPro" id="IPR001387">
    <property type="entry name" value="Cro/C1-type_HTH"/>
</dbReference>
<protein>
    <recommendedName>
        <fullName evidence="4">HTH cro/C1-type domain-containing protein</fullName>
    </recommendedName>
</protein>
<keyword evidence="3" id="KW-1185">Reference proteome</keyword>
<organism evidence="2 3">
    <name type="scientific">Streptomyces violaceus</name>
    <name type="common">Streptomyces venezuelae</name>
    <dbReference type="NCBI Taxonomy" id="1936"/>
    <lineage>
        <taxon>Bacteria</taxon>
        <taxon>Bacillati</taxon>
        <taxon>Actinomycetota</taxon>
        <taxon>Actinomycetes</taxon>
        <taxon>Kitasatosporales</taxon>
        <taxon>Streptomycetaceae</taxon>
        <taxon>Streptomyces</taxon>
    </lineage>
</organism>
<reference evidence="2 3" key="1">
    <citation type="submission" date="2023-09" db="EMBL/GenBank/DDBJ databases">
        <title>The genome sequence of Streptomyces anthocyanicus.</title>
        <authorList>
            <person name="Mo P."/>
        </authorList>
    </citation>
    <scope>NUCLEOTIDE SEQUENCE [LARGE SCALE GENOMIC DNA]</scope>
    <source>
        <strain evidence="2 3">JCM 4387</strain>
    </source>
</reference>
<evidence type="ECO:0000313" key="2">
    <source>
        <dbReference type="EMBL" id="WND20263.1"/>
    </source>
</evidence>
<dbReference type="CDD" id="cd00093">
    <property type="entry name" value="HTH_XRE"/>
    <property type="match status" value="1"/>
</dbReference>
<dbReference type="InterPro" id="IPR010982">
    <property type="entry name" value="Lambda_DNA-bd_dom_sf"/>
</dbReference>
<feature type="coiled-coil region" evidence="1">
    <location>
        <begin position="110"/>
        <end position="225"/>
    </location>
</feature>
<accession>A0ABY9UBJ9</accession>
<gene>
    <name evidence="2" type="ORF">RI060_24280</name>
</gene>
<dbReference type="EMBL" id="CP134213">
    <property type="protein sequence ID" value="WND20263.1"/>
    <property type="molecule type" value="Genomic_DNA"/>
</dbReference>
<name>A0ABY9UBJ9_STRVL</name>